<feature type="region of interest" description="Disordered" evidence="3">
    <location>
        <begin position="156"/>
        <end position="175"/>
    </location>
</feature>
<dbReference type="PROSITE" id="PS01031">
    <property type="entry name" value="SHSP"/>
    <property type="match status" value="1"/>
</dbReference>
<evidence type="ECO:0000256" key="1">
    <source>
        <dbReference type="PROSITE-ProRule" id="PRU00285"/>
    </source>
</evidence>
<dbReference type="EMBL" id="CP111023">
    <property type="protein sequence ID" value="WAR22330.1"/>
    <property type="molecule type" value="Genomic_DNA"/>
</dbReference>
<protein>
    <submittedName>
        <fullName evidence="5">HSPB1-like protein</fullName>
    </submittedName>
</protein>
<accession>A0ABY7FJF8</accession>
<dbReference type="PANTHER" id="PTHR45640:SF26">
    <property type="entry name" value="RE23625P"/>
    <property type="match status" value="1"/>
</dbReference>
<evidence type="ECO:0000313" key="5">
    <source>
        <dbReference type="EMBL" id="WAR22330.1"/>
    </source>
</evidence>
<organism evidence="5 6">
    <name type="scientific">Mya arenaria</name>
    <name type="common">Soft-shell clam</name>
    <dbReference type="NCBI Taxonomy" id="6604"/>
    <lineage>
        <taxon>Eukaryota</taxon>
        <taxon>Metazoa</taxon>
        <taxon>Spiralia</taxon>
        <taxon>Lophotrochozoa</taxon>
        <taxon>Mollusca</taxon>
        <taxon>Bivalvia</taxon>
        <taxon>Autobranchia</taxon>
        <taxon>Heteroconchia</taxon>
        <taxon>Euheterodonta</taxon>
        <taxon>Imparidentia</taxon>
        <taxon>Neoheterodontei</taxon>
        <taxon>Myida</taxon>
        <taxon>Myoidea</taxon>
        <taxon>Myidae</taxon>
        <taxon>Mya</taxon>
    </lineage>
</organism>
<reference evidence="5" key="1">
    <citation type="submission" date="2022-11" db="EMBL/GenBank/DDBJ databases">
        <title>Centuries of genome instability and evolution in soft-shell clam transmissible cancer (bioRxiv).</title>
        <authorList>
            <person name="Hart S.F.M."/>
            <person name="Yonemitsu M.A."/>
            <person name="Giersch R.M."/>
            <person name="Beal B.F."/>
            <person name="Arriagada G."/>
            <person name="Davis B.W."/>
            <person name="Ostrander E.A."/>
            <person name="Goff S.P."/>
            <person name="Metzger M.J."/>
        </authorList>
    </citation>
    <scope>NUCLEOTIDE SEQUENCE</scope>
    <source>
        <strain evidence="5">MELC-2E11</strain>
        <tissue evidence="5">Siphon/mantle</tissue>
    </source>
</reference>
<dbReference type="InterPro" id="IPR001436">
    <property type="entry name" value="Alpha-crystallin/sHSP_animal"/>
</dbReference>
<evidence type="ECO:0000256" key="2">
    <source>
        <dbReference type="RuleBase" id="RU003616"/>
    </source>
</evidence>
<proteinExistence type="inferred from homology"/>
<dbReference type="Proteomes" id="UP001164746">
    <property type="component" value="Chromosome 12"/>
</dbReference>
<evidence type="ECO:0000313" key="6">
    <source>
        <dbReference type="Proteomes" id="UP001164746"/>
    </source>
</evidence>
<dbReference type="CDD" id="cd06526">
    <property type="entry name" value="metazoan_ACD"/>
    <property type="match status" value="1"/>
</dbReference>
<feature type="domain" description="SHSP" evidence="4">
    <location>
        <begin position="66"/>
        <end position="173"/>
    </location>
</feature>
<comment type="similarity">
    <text evidence="1 2">Belongs to the small heat shock protein (HSP20) family.</text>
</comment>
<evidence type="ECO:0000256" key="3">
    <source>
        <dbReference type="SAM" id="MobiDB-lite"/>
    </source>
</evidence>
<dbReference type="PRINTS" id="PR00299">
    <property type="entry name" value="ACRYSTALLIN"/>
</dbReference>
<name>A0ABY7FJF8_MYAAR</name>
<dbReference type="InterPro" id="IPR002068">
    <property type="entry name" value="A-crystallin/Hsp20_dom"/>
</dbReference>
<dbReference type="SUPFAM" id="SSF49764">
    <property type="entry name" value="HSP20-like chaperones"/>
    <property type="match status" value="1"/>
</dbReference>
<dbReference type="InterPro" id="IPR008978">
    <property type="entry name" value="HSP20-like_chaperone"/>
</dbReference>
<gene>
    <name evidence="5" type="ORF">MAR_016304</name>
</gene>
<dbReference type="PANTHER" id="PTHR45640">
    <property type="entry name" value="HEAT SHOCK PROTEIN HSP-12.2-RELATED"/>
    <property type="match status" value="1"/>
</dbReference>
<dbReference type="Pfam" id="PF00011">
    <property type="entry name" value="HSP20"/>
    <property type="match status" value="1"/>
</dbReference>
<evidence type="ECO:0000259" key="4">
    <source>
        <dbReference type="PROSITE" id="PS01031"/>
    </source>
</evidence>
<dbReference type="Gene3D" id="2.60.40.790">
    <property type="match status" value="1"/>
</dbReference>
<sequence>MDTWLIVPSRHRHDLDYFDRQRDMYSKWMHLFDPHLSAMRYDDSFRRFESELDRVKRELLKLDTEPADIEVAEPFITDADGNRKLQLRFNVNEFAPEEIAVKTNGQDLLVQAKHVEDSPGKKVHIELHKKYKLPENVDPKMLKSTLSRDGVLQIEAPAPPEVEAPKENLVPIEKL</sequence>
<keyword evidence="6" id="KW-1185">Reference proteome</keyword>